<evidence type="ECO:0000256" key="3">
    <source>
        <dbReference type="ARBA" id="ARBA00022679"/>
    </source>
</evidence>
<dbReference type="EC" id="2.1.1.297" evidence="1"/>
<dbReference type="PANTHER" id="PTHR18895:SF74">
    <property type="entry name" value="MTRF1L RELEASE FACTOR GLUTAMINE METHYLTRANSFERASE"/>
    <property type="match status" value="1"/>
</dbReference>
<dbReference type="InterPro" id="IPR004556">
    <property type="entry name" value="HemK-like"/>
</dbReference>
<evidence type="ECO:0000259" key="7">
    <source>
        <dbReference type="Pfam" id="PF17827"/>
    </source>
</evidence>
<evidence type="ECO:0000259" key="6">
    <source>
        <dbReference type="Pfam" id="PF05175"/>
    </source>
</evidence>
<dbReference type="InterPro" id="IPR029063">
    <property type="entry name" value="SAM-dependent_MTases_sf"/>
</dbReference>
<dbReference type="STRING" id="39492.ERS852540_01216"/>
<evidence type="ECO:0000256" key="4">
    <source>
        <dbReference type="ARBA" id="ARBA00022691"/>
    </source>
</evidence>
<evidence type="ECO:0000256" key="2">
    <source>
        <dbReference type="ARBA" id="ARBA00022603"/>
    </source>
</evidence>
<dbReference type="Proteomes" id="UP000095662">
    <property type="component" value="Unassembled WGS sequence"/>
</dbReference>
<proteinExistence type="predicted"/>
<dbReference type="SUPFAM" id="SSF53335">
    <property type="entry name" value="S-adenosyl-L-methionine-dependent methyltransferases"/>
    <property type="match status" value="1"/>
</dbReference>
<dbReference type="CDD" id="cd02440">
    <property type="entry name" value="AdoMet_MTases"/>
    <property type="match status" value="1"/>
</dbReference>
<protein>
    <recommendedName>
        <fullName evidence="1">peptide chain release factor N(5)-glutamine methyltransferase</fullName>
        <ecNumber evidence="1">2.1.1.297</ecNumber>
    </recommendedName>
</protein>
<dbReference type="InterPro" id="IPR002052">
    <property type="entry name" value="DNA_methylase_N6_adenine_CS"/>
</dbReference>
<dbReference type="OrthoDB" id="9800643at2"/>
<dbReference type="Pfam" id="PF05175">
    <property type="entry name" value="MTS"/>
    <property type="match status" value="1"/>
</dbReference>
<dbReference type="NCBIfam" id="TIGR00536">
    <property type="entry name" value="hemK_fam"/>
    <property type="match status" value="1"/>
</dbReference>
<dbReference type="EMBL" id="CZBY01000008">
    <property type="protein sequence ID" value="CUQ86030.1"/>
    <property type="molecule type" value="Genomic_DNA"/>
</dbReference>
<dbReference type="GO" id="GO:0003676">
    <property type="term" value="F:nucleic acid binding"/>
    <property type="evidence" value="ECO:0007669"/>
    <property type="project" value="InterPro"/>
</dbReference>
<organism evidence="8 9">
    <name type="scientific">[Eubacterium] siraeum</name>
    <dbReference type="NCBI Taxonomy" id="39492"/>
    <lineage>
        <taxon>Bacteria</taxon>
        <taxon>Bacillati</taxon>
        <taxon>Bacillota</taxon>
        <taxon>Clostridia</taxon>
        <taxon>Eubacteriales</taxon>
        <taxon>Oscillospiraceae</taxon>
        <taxon>Oscillospiraceae incertae sedis</taxon>
    </lineage>
</organism>
<keyword evidence="2 8" id="KW-0489">Methyltransferase</keyword>
<dbReference type="NCBIfam" id="TIGR03534">
    <property type="entry name" value="RF_mod_PrmC"/>
    <property type="match status" value="1"/>
</dbReference>
<dbReference type="Gene3D" id="3.40.50.150">
    <property type="entry name" value="Vaccinia Virus protein VP39"/>
    <property type="match status" value="1"/>
</dbReference>
<evidence type="ECO:0000256" key="5">
    <source>
        <dbReference type="ARBA" id="ARBA00048391"/>
    </source>
</evidence>
<dbReference type="PANTHER" id="PTHR18895">
    <property type="entry name" value="HEMK METHYLTRANSFERASE"/>
    <property type="match status" value="1"/>
</dbReference>
<dbReference type="InterPro" id="IPR007848">
    <property type="entry name" value="Small_mtfrase_dom"/>
</dbReference>
<comment type="catalytic activity">
    <reaction evidence="5">
        <text>L-glutaminyl-[peptide chain release factor] + S-adenosyl-L-methionine = N(5)-methyl-L-glutaminyl-[peptide chain release factor] + S-adenosyl-L-homocysteine + H(+)</text>
        <dbReference type="Rhea" id="RHEA:42896"/>
        <dbReference type="Rhea" id="RHEA-COMP:10271"/>
        <dbReference type="Rhea" id="RHEA-COMP:10272"/>
        <dbReference type="ChEBI" id="CHEBI:15378"/>
        <dbReference type="ChEBI" id="CHEBI:30011"/>
        <dbReference type="ChEBI" id="CHEBI:57856"/>
        <dbReference type="ChEBI" id="CHEBI:59789"/>
        <dbReference type="ChEBI" id="CHEBI:61891"/>
        <dbReference type="EC" id="2.1.1.297"/>
    </reaction>
</comment>
<reference evidence="8 9" key="1">
    <citation type="submission" date="2015-09" db="EMBL/GenBank/DDBJ databases">
        <authorList>
            <consortium name="Pathogen Informatics"/>
        </authorList>
    </citation>
    <scope>NUCLEOTIDE SEQUENCE [LARGE SCALE GENOMIC DNA]</scope>
    <source>
        <strain evidence="8 9">2789STDY5834928</strain>
    </source>
</reference>
<name>A0A174ZS06_9FIRM</name>
<dbReference type="GO" id="GO:0102559">
    <property type="term" value="F:peptide chain release factor N(5)-glutamine methyltransferase activity"/>
    <property type="evidence" value="ECO:0007669"/>
    <property type="project" value="UniProtKB-EC"/>
</dbReference>
<dbReference type="PROSITE" id="PS00092">
    <property type="entry name" value="N6_MTASE"/>
    <property type="match status" value="1"/>
</dbReference>
<sequence length="275" mass="30553">MVIRQAVRLISDMLESVTDDAYFEARQIVSEISGGKMPFEEISEAQLAECEDKAKRRKTGEPLQYILGNWEFYGRKYFVGEGVLIPRPETELLCDIAIGHLKNTGGTAVDLCSGSGCIAVTVALEANIKTAGIEISDKAYGYFLKNIEQNKAERSVTAINGDIFDKDILGRFEDDSLYAVLSNPPYISSADMKALQKEVRYEPELALFGGEDGLDFYRRLIPMWAGKLRSGGLFAVEIGEEQGKAVSRIFEGAGFNPEIIRDYSGHDRIVRSIKR</sequence>
<evidence type="ECO:0000313" key="9">
    <source>
        <dbReference type="Proteomes" id="UP000095662"/>
    </source>
</evidence>
<keyword evidence="3 8" id="KW-0808">Transferase</keyword>
<dbReference type="InterPro" id="IPR050320">
    <property type="entry name" value="N5-glutamine_MTase"/>
</dbReference>
<evidence type="ECO:0000256" key="1">
    <source>
        <dbReference type="ARBA" id="ARBA00012771"/>
    </source>
</evidence>
<dbReference type="GO" id="GO:0032259">
    <property type="term" value="P:methylation"/>
    <property type="evidence" value="ECO:0007669"/>
    <property type="project" value="UniProtKB-KW"/>
</dbReference>
<dbReference type="Pfam" id="PF17827">
    <property type="entry name" value="PrmC_N"/>
    <property type="match status" value="1"/>
</dbReference>
<keyword evidence="4" id="KW-0949">S-adenosyl-L-methionine</keyword>
<feature type="domain" description="Release factor glutamine methyltransferase N-terminal" evidence="7">
    <location>
        <begin position="39"/>
        <end position="68"/>
    </location>
</feature>
<gene>
    <name evidence="8" type="primary">prmC</name>
    <name evidence="8" type="ORF">ERS852540_01216</name>
</gene>
<accession>A0A174ZS06</accession>
<dbReference type="InterPro" id="IPR019874">
    <property type="entry name" value="RF_methyltr_PrmC"/>
</dbReference>
<dbReference type="InterPro" id="IPR040758">
    <property type="entry name" value="PrmC_N"/>
</dbReference>
<feature type="domain" description="Methyltransferase small" evidence="6">
    <location>
        <begin position="99"/>
        <end position="191"/>
    </location>
</feature>
<evidence type="ECO:0000313" key="8">
    <source>
        <dbReference type="EMBL" id="CUQ86030.1"/>
    </source>
</evidence>
<dbReference type="Gene3D" id="1.10.8.10">
    <property type="entry name" value="DNA helicase RuvA subunit, C-terminal domain"/>
    <property type="match status" value="1"/>
</dbReference>
<dbReference type="AlphaFoldDB" id="A0A174ZS06"/>